<feature type="transmembrane region" description="Helical" evidence="7">
    <location>
        <begin position="117"/>
        <end position="138"/>
    </location>
</feature>
<dbReference type="GO" id="GO:0005886">
    <property type="term" value="C:plasma membrane"/>
    <property type="evidence" value="ECO:0007669"/>
    <property type="project" value="UniProtKB-SubCell"/>
</dbReference>
<name>A0A1M5S513_9BACT</name>
<evidence type="ECO:0000256" key="5">
    <source>
        <dbReference type="ARBA" id="ARBA00022989"/>
    </source>
</evidence>
<evidence type="ECO:0000256" key="3">
    <source>
        <dbReference type="ARBA" id="ARBA00022475"/>
    </source>
</evidence>
<dbReference type="AlphaFoldDB" id="A0A1M5S513"/>
<feature type="transmembrane region" description="Helical" evidence="7">
    <location>
        <begin position="52"/>
        <end position="73"/>
    </location>
</feature>
<evidence type="ECO:0000313" key="9">
    <source>
        <dbReference type="Proteomes" id="UP000184212"/>
    </source>
</evidence>
<keyword evidence="5 7" id="KW-1133">Transmembrane helix</keyword>
<feature type="transmembrane region" description="Helical" evidence="7">
    <location>
        <begin position="12"/>
        <end position="32"/>
    </location>
</feature>
<dbReference type="OrthoDB" id="346004at2"/>
<evidence type="ECO:0000256" key="7">
    <source>
        <dbReference type="SAM" id="Phobius"/>
    </source>
</evidence>
<feature type="transmembrane region" description="Helical" evidence="7">
    <location>
        <begin position="80"/>
        <end position="97"/>
    </location>
</feature>
<gene>
    <name evidence="8" type="ORF">SAMN04488109_3752</name>
</gene>
<organism evidence="8 9">
    <name type="scientific">Chryseolinea serpens</name>
    <dbReference type="NCBI Taxonomy" id="947013"/>
    <lineage>
        <taxon>Bacteria</taxon>
        <taxon>Pseudomonadati</taxon>
        <taxon>Bacteroidota</taxon>
        <taxon>Cytophagia</taxon>
        <taxon>Cytophagales</taxon>
        <taxon>Fulvivirgaceae</taxon>
        <taxon>Chryseolinea</taxon>
    </lineage>
</organism>
<comment type="similarity">
    <text evidence="2">Belongs to the DoxX family.</text>
</comment>
<comment type="subcellular location">
    <subcellularLocation>
        <location evidence="1">Cell membrane</location>
        <topology evidence="1">Multi-pass membrane protein</topology>
    </subcellularLocation>
</comment>
<protein>
    <submittedName>
        <fullName evidence="8">Putative oxidoreductase</fullName>
    </submittedName>
</protein>
<evidence type="ECO:0000313" key="8">
    <source>
        <dbReference type="EMBL" id="SHH33576.1"/>
    </source>
</evidence>
<reference evidence="8 9" key="1">
    <citation type="submission" date="2016-11" db="EMBL/GenBank/DDBJ databases">
        <authorList>
            <person name="Jaros S."/>
            <person name="Januszkiewicz K."/>
            <person name="Wedrychowicz H."/>
        </authorList>
    </citation>
    <scope>NUCLEOTIDE SEQUENCE [LARGE SCALE GENOMIC DNA]</scope>
    <source>
        <strain evidence="8 9">DSM 24574</strain>
    </source>
</reference>
<keyword evidence="6 7" id="KW-0472">Membrane</keyword>
<proteinExistence type="inferred from homology"/>
<dbReference type="InterPro" id="IPR051907">
    <property type="entry name" value="DoxX-like_oxidoreductase"/>
</dbReference>
<sequence>MKTRIVSPDVSLLIARVVVGVVVMAHGAQKLLGWFGGYGFAGTIDYFTRTIGLPYLLALLIIGVESFGMIALVTGLFSRVLSAGVVLIMAGAIAAEHGKFGFFLNWSGSQGGEGFEYHLLVVALASIVALGGAGKFSVDHALSGRSQKNKPKF</sequence>
<evidence type="ECO:0000256" key="4">
    <source>
        <dbReference type="ARBA" id="ARBA00022692"/>
    </source>
</evidence>
<dbReference type="PANTHER" id="PTHR33452:SF1">
    <property type="entry name" value="INNER MEMBRANE PROTEIN YPHA-RELATED"/>
    <property type="match status" value="1"/>
</dbReference>
<keyword evidence="4 7" id="KW-0812">Transmembrane</keyword>
<evidence type="ECO:0000256" key="1">
    <source>
        <dbReference type="ARBA" id="ARBA00004651"/>
    </source>
</evidence>
<dbReference type="RefSeq" id="WP_073136861.1">
    <property type="nucleotide sequence ID" value="NZ_FQWQ01000002.1"/>
</dbReference>
<evidence type="ECO:0000256" key="6">
    <source>
        <dbReference type="ARBA" id="ARBA00023136"/>
    </source>
</evidence>
<accession>A0A1M5S513</accession>
<keyword evidence="3" id="KW-1003">Cell membrane</keyword>
<dbReference type="InterPro" id="IPR032808">
    <property type="entry name" value="DoxX"/>
</dbReference>
<dbReference type="STRING" id="947013.SAMN04488109_3752"/>
<evidence type="ECO:0000256" key="2">
    <source>
        <dbReference type="ARBA" id="ARBA00006679"/>
    </source>
</evidence>
<keyword evidence="9" id="KW-1185">Reference proteome</keyword>
<dbReference type="PANTHER" id="PTHR33452">
    <property type="entry name" value="OXIDOREDUCTASE CATD-RELATED"/>
    <property type="match status" value="1"/>
</dbReference>
<dbReference type="Pfam" id="PF07681">
    <property type="entry name" value="DoxX"/>
    <property type="match status" value="1"/>
</dbReference>
<dbReference type="Proteomes" id="UP000184212">
    <property type="component" value="Unassembled WGS sequence"/>
</dbReference>
<dbReference type="EMBL" id="FQWQ01000002">
    <property type="protein sequence ID" value="SHH33576.1"/>
    <property type="molecule type" value="Genomic_DNA"/>
</dbReference>